<keyword evidence="2" id="KW-0805">Transcription regulation</keyword>
<accession>A0A835LTB5</accession>
<dbReference type="EMBL" id="JADFTS010000006">
    <property type="protein sequence ID" value="KAF9602634.1"/>
    <property type="molecule type" value="Genomic_DNA"/>
</dbReference>
<evidence type="ECO:0000256" key="4">
    <source>
        <dbReference type="ARBA" id="ARBA00023163"/>
    </source>
</evidence>
<dbReference type="PANTHER" id="PTHR31384">
    <property type="entry name" value="AUXIN RESPONSE FACTOR 4-RELATED"/>
    <property type="match status" value="1"/>
</dbReference>
<evidence type="ECO:0000313" key="6">
    <source>
        <dbReference type="EMBL" id="KAF9602634.1"/>
    </source>
</evidence>
<evidence type="ECO:0000256" key="2">
    <source>
        <dbReference type="ARBA" id="ARBA00023015"/>
    </source>
</evidence>
<keyword evidence="3" id="KW-0238">DNA-binding</keyword>
<dbReference type="Proteomes" id="UP000631114">
    <property type="component" value="Unassembled WGS sequence"/>
</dbReference>
<keyword evidence="7" id="KW-1185">Reference proteome</keyword>
<evidence type="ECO:0000256" key="5">
    <source>
        <dbReference type="ARBA" id="ARBA00023242"/>
    </source>
</evidence>
<comment type="caution">
    <text evidence="6">The sequence shown here is derived from an EMBL/GenBank/DDBJ whole genome shotgun (WGS) entry which is preliminary data.</text>
</comment>
<dbReference type="InterPro" id="IPR015300">
    <property type="entry name" value="DNA-bd_pseudobarrel_sf"/>
</dbReference>
<organism evidence="6 7">
    <name type="scientific">Coptis chinensis</name>
    <dbReference type="NCBI Taxonomy" id="261450"/>
    <lineage>
        <taxon>Eukaryota</taxon>
        <taxon>Viridiplantae</taxon>
        <taxon>Streptophyta</taxon>
        <taxon>Embryophyta</taxon>
        <taxon>Tracheophyta</taxon>
        <taxon>Spermatophyta</taxon>
        <taxon>Magnoliopsida</taxon>
        <taxon>Ranunculales</taxon>
        <taxon>Ranunculaceae</taxon>
        <taxon>Coptidoideae</taxon>
        <taxon>Coptis</taxon>
    </lineage>
</organism>
<evidence type="ECO:0000313" key="7">
    <source>
        <dbReference type="Proteomes" id="UP000631114"/>
    </source>
</evidence>
<keyword evidence="4" id="KW-0804">Transcription</keyword>
<evidence type="ECO:0000256" key="3">
    <source>
        <dbReference type="ARBA" id="ARBA00023125"/>
    </source>
</evidence>
<evidence type="ECO:0000256" key="1">
    <source>
        <dbReference type="ARBA" id="ARBA00004123"/>
    </source>
</evidence>
<proteinExistence type="predicted"/>
<dbReference type="GO" id="GO:0006355">
    <property type="term" value="P:regulation of DNA-templated transcription"/>
    <property type="evidence" value="ECO:0007669"/>
    <property type="project" value="InterPro"/>
</dbReference>
<gene>
    <name evidence="6" type="ORF">IFM89_030522</name>
</gene>
<reference evidence="6 7" key="1">
    <citation type="submission" date="2020-10" db="EMBL/GenBank/DDBJ databases">
        <title>The Coptis chinensis genome and diversification of protoberbering-type alkaloids.</title>
        <authorList>
            <person name="Wang B."/>
            <person name="Shu S."/>
            <person name="Song C."/>
            <person name="Liu Y."/>
        </authorList>
    </citation>
    <scope>NUCLEOTIDE SEQUENCE [LARGE SCALE GENOMIC DNA]</scope>
    <source>
        <strain evidence="6">HL-2020</strain>
        <tissue evidence="6">Leaf</tissue>
    </source>
</reference>
<keyword evidence="5" id="KW-0539">Nucleus</keyword>
<comment type="subcellular location">
    <subcellularLocation>
        <location evidence="1">Nucleus</location>
    </subcellularLocation>
</comment>
<dbReference type="GO" id="GO:0005634">
    <property type="term" value="C:nucleus"/>
    <property type="evidence" value="ECO:0007669"/>
    <property type="project" value="UniProtKB-SubCell"/>
</dbReference>
<sequence>MVLDLGTRKSINSELWHACAGPLVSLPQVGSLVYYFPQGHSEQMSNGKYYEFKIASSLFCNSPFFSESHKGNGMLKPYICYHVALQVAVSTKRIAASHIPNYPNLPSQLMCQVHNVALHVCASTHLPSLRKTDEIYAQMTLQPVNSENDVFPVPDFGVKQSKHPKEFFCKTLTASDTSTHGGFSVLRRAAEKLFPQLVRFILCFKINLFEVFYCSSKGIVEFMFALCADHLDVVFILLALMCLNAVDKLPFCGWTVSTLFLETWLVCECGGVVAAGWSVCWVLLLLVLLLVPAAAMDLLVPAAAAAAATCWCRCCHGPAGLSIKSLWYLSHDGLTVSGNRFRRVRDVDLKHGFAFIKNLVIRTMLMMQDIV</sequence>
<dbReference type="SUPFAM" id="SSF101936">
    <property type="entry name" value="DNA-binding pseudobarrel domain"/>
    <property type="match status" value="1"/>
</dbReference>
<dbReference type="GO" id="GO:0003677">
    <property type="term" value="F:DNA binding"/>
    <property type="evidence" value="ECO:0007669"/>
    <property type="project" value="UniProtKB-KW"/>
</dbReference>
<dbReference type="PANTHER" id="PTHR31384:SF10">
    <property type="entry name" value="AUXIN RESPONSE FACTOR 5"/>
    <property type="match status" value="1"/>
</dbReference>
<dbReference type="AlphaFoldDB" id="A0A835LTB5"/>
<protein>
    <submittedName>
        <fullName evidence="6">Uncharacterized protein</fullName>
    </submittedName>
</protein>
<dbReference type="GO" id="GO:0009725">
    <property type="term" value="P:response to hormone"/>
    <property type="evidence" value="ECO:0007669"/>
    <property type="project" value="InterPro"/>
</dbReference>
<name>A0A835LTB5_9MAGN</name>
<dbReference type="Gene3D" id="2.40.330.10">
    <property type="entry name" value="DNA-binding pseudobarrel domain"/>
    <property type="match status" value="1"/>
</dbReference>
<dbReference type="OrthoDB" id="2016915at2759"/>
<dbReference type="InterPro" id="IPR044835">
    <property type="entry name" value="ARF_plant"/>
</dbReference>